<reference evidence="3" key="2">
    <citation type="submission" date="2020-05" db="EMBL/GenBank/DDBJ databases">
        <authorList>
            <person name="Kim H.-S."/>
            <person name="Proctor R.H."/>
            <person name="Brown D.W."/>
        </authorList>
    </citation>
    <scope>NUCLEOTIDE SEQUENCE</scope>
    <source>
        <strain evidence="3">NRRL 22465</strain>
    </source>
</reference>
<keyword evidence="4" id="KW-1185">Reference proteome</keyword>
<dbReference type="GO" id="GO:0016491">
    <property type="term" value="F:oxidoreductase activity"/>
    <property type="evidence" value="ECO:0007669"/>
    <property type="project" value="UniProtKB-KW"/>
</dbReference>
<dbReference type="Gene3D" id="3.40.50.720">
    <property type="entry name" value="NAD(P)-binding Rossmann-like Domain"/>
    <property type="match status" value="1"/>
</dbReference>
<name>A0A8H4UUL3_9HYPO</name>
<dbReference type="PANTHER" id="PTHR43401:SF2">
    <property type="entry name" value="L-THREONINE 3-DEHYDROGENASE"/>
    <property type="match status" value="1"/>
</dbReference>
<sequence>MSRATATVSWRSRPPYNAHEQFHQLKKDNPYGFDVVVKATDSVRVLEDSINYGRRGGALVVCGACSSADRVSWSLSKIFGDEITILGSFSETYMFPAPATIDHLDSGEVKTEGIVNKTFKLEQFGEALESIKNKFAIKATIVFDDEEPEEVEVAESTKAEAGDEPEPLDAEKPEIGEKKPEVCA</sequence>
<evidence type="ECO:0008006" key="5">
    <source>
        <dbReference type="Google" id="ProtNLM"/>
    </source>
</evidence>
<accession>A0A8H4UUL3</accession>
<comment type="caution">
    <text evidence="3">The sequence shown here is derived from an EMBL/GenBank/DDBJ whole genome shotgun (WGS) entry which is preliminary data.</text>
</comment>
<dbReference type="PANTHER" id="PTHR43401">
    <property type="entry name" value="L-THREONINE 3-DEHYDROGENASE"/>
    <property type="match status" value="1"/>
</dbReference>
<proteinExistence type="predicted"/>
<dbReference type="Gene3D" id="3.90.180.10">
    <property type="entry name" value="Medium-chain alcohol dehydrogenases, catalytic domain"/>
    <property type="match status" value="1"/>
</dbReference>
<dbReference type="Proteomes" id="UP000635477">
    <property type="component" value="Unassembled WGS sequence"/>
</dbReference>
<evidence type="ECO:0000256" key="1">
    <source>
        <dbReference type="ARBA" id="ARBA00023002"/>
    </source>
</evidence>
<organism evidence="3 4">
    <name type="scientific">Fusarium zealandicum</name>
    <dbReference type="NCBI Taxonomy" id="1053134"/>
    <lineage>
        <taxon>Eukaryota</taxon>
        <taxon>Fungi</taxon>
        <taxon>Dikarya</taxon>
        <taxon>Ascomycota</taxon>
        <taxon>Pezizomycotina</taxon>
        <taxon>Sordariomycetes</taxon>
        <taxon>Hypocreomycetidae</taxon>
        <taxon>Hypocreales</taxon>
        <taxon>Nectriaceae</taxon>
        <taxon>Fusarium</taxon>
        <taxon>Fusarium staphyleae species complex</taxon>
    </lineage>
</organism>
<dbReference type="SUPFAM" id="SSF51735">
    <property type="entry name" value="NAD(P)-binding Rossmann-fold domains"/>
    <property type="match status" value="1"/>
</dbReference>
<evidence type="ECO:0000313" key="4">
    <source>
        <dbReference type="Proteomes" id="UP000635477"/>
    </source>
</evidence>
<reference evidence="3" key="1">
    <citation type="journal article" date="2020" name="BMC Genomics">
        <title>Correction to: Identification and distribution of gene clusters required for synthesis of sphingolipid metabolism inhibitors in diverse species of the filamentous fungus Fusarium.</title>
        <authorList>
            <person name="Kim H.S."/>
            <person name="Lohmar J.M."/>
            <person name="Busman M."/>
            <person name="Brown D.W."/>
            <person name="Naumann T.A."/>
            <person name="Divon H.H."/>
            <person name="Lysoe E."/>
            <person name="Uhlig S."/>
            <person name="Proctor R.H."/>
        </authorList>
    </citation>
    <scope>NUCLEOTIDE SEQUENCE</scope>
    <source>
        <strain evidence="3">NRRL 22465</strain>
    </source>
</reference>
<keyword evidence="1" id="KW-0560">Oxidoreductase</keyword>
<evidence type="ECO:0000313" key="3">
    <source>
        <dbReference type="EMBL" id="KAF4983752.1"/>
    </source>
</evidence>
<feature type="region of interest" description="Disordered" evidence="2">
    <location>
        <begin position="147"/>
        <end position="184"/>
    </location>
</feature>
<dbReference type="OrthoDB" id="256333at2759"/>
<feature type="compositionally biased region" description="Basic and acidic residues" evidence="2">
    <location>
        <begin position="169"/>
        <end position="184"/>
    </location>
</feature>
<evidence type="ECO:0000256" key="2">
    <source>
        <dbReference type="SAM" id="MobiDB-lite"/>
    </source>
</evidence>
<gene>
    <name evidence="3" type="ORF">FZEAL_904</name>
</gene>
<protein>
    <recommendedName>
        <fullName evidence="5">Alcohol dehydrogenase-like C-terminal domain-containing protein</fullName>
    </recommendedName>
</protein>
<dbReference type="AlphaFoldDB" id="A0A8H4UUL3"/>
<dbReference type="EMBL" id="JABEYC010000051">
    <property type="protein sequence ID" value="KAF4983752.1"/>
    <property type="molecule type" value="Genomic_DNA"/>
</dbReference>
<dbReference type="InterPro" id="IPR036291">
    <property type="entry name" value="NAD(P)-bd_dom_sf"/>
</dbReference>
<dbReference type="InterPro" id="IPR050129">
    <property type="entry name" value="Zn_alcohol_dh"/>
</dbReference>